<dbReference type="InterPro" id="IPR041027">
    <property type="entry name" value="FtsK_alpha"/>
</dbReference>
<dbReference type="AlphaFoldDB" id="A0A1H9DQ05"/>
<protein>
    <submittedName>
        <fullName evidence="17">DNA translocase FtsK</fullName>
    </submittedName>
</protein>
<evidence type="ECO:0000313" key="17">
    <source>
        <dbReference type="EMBL" id="SEQ15584.1"/>
    </source>
</evidence>
<keyword evidence="4" id="KW-0132">Cell division</keyword>
<feature type="transmembrane region" description="Helical" evidence="15">
    <location>
        <begin position="38"/>
        <end position="57"/>
    </location>
</feature>
<feature type="transmembrane region" description="Helical" evidence="15">
    <location>
        <begin position="90"/>
        <end position="111"/>
    </location>
</feature>
<dbReference type="STRING" id="180197.SAMN02982919_00099"/>
<keyword evidence="18" id="KW-1185">Reference proteome</keyword>
<evidence type="ECO:0000256" key="7">
    <source>
        <dbReference type="ARBA" id="ARBA00022829"/>
    </source>
</evidence>
<sequence length="728" mass="78867">MALCHTSMTYSSSSNTLNASPPGKSALRAGLARLGHEISLLAGALALALWLLALLSYSPLDMAWSTSGAGDGLVRNRLGRVGAWLADVSYFSLGFSIWWCLVAGAFVWLTSLARRMRDDEALADDLSLKEVLVLRARFWAGLLLLLCASAGLEWSRLYAVESLLPGHAGGVLGYIVGVTSMRWLGFDGSGLLGFALAVLGASGVFHFSWSRLAERLGARLDAIVQFGRVRREEAKDIAEGKRAAQLREEVVQEERIELQEHHPQPLKIVDPDQAKPGWAEPVLDTGPAPLLREAPPIRQVPSDKPVGHRPRAHLPPLNLLHTGSARPEPASSDTLEMTSRLIEKKLRDFGVEVTVVAAMPGPVITRYNIKLATDATLVQVIELARDLARALSLVSIRVVDPGSGPEPIALELPNVKRQPVRLGEIVGSAPFQDSKSALTLALGKDIVGHAVVADLARMPHVLMAGTADSGKSVALHTMLLSLLYKAEPCDLRLLLIDTKMLEMPLYAGIPHLLAPVVTDVRQAIRGLNWCALEMERRYRIMGTLGARKLAAYNAKIDEADARDECILNPLTVHLAEPEPLERWPQIVVVVDELADLMAAVGKKTEELLARLAQKGRAAGIHLIVSTHRPAPEVITGLIKANIPTRMAFRVSSRTDSRTILDQIGAETMLGMGDMLYRAAGAQMPARVHSPSVSAEEVHRVVDFLKAQGRPVYIPGVLDEAPAPAEEQN</sequence>
<keyword evidence="7" id="KW-0159">Chromosome partition</keyword>
<dbReference type="PANTHER" id="PTHR22683:SF41">
    <property type="entry name" value="DNA TRANSLOCASE FTSK"/>
    <property type="match status" value="1"/>
</dbReference>
<keyword evidence="8 13" id="KW-0067">ATP-binding</keyword>
<comment type="subcellular location">
    <subcellularLocation>
        <location evidence="1">Cell membrane</location>
        <topology evidence="1">Multi-pass membrane protein</topology>
    </subcellularLocation>
</comment>
<dbReference type="Pfam" id="PF01580">
    <property type="entry name" value="FtsK_SpoIIIE"/>
    <property type="match status" value="1"/>
</dbReference>
<dbReference type="Gene3D" id="3.40.50.300">
    <property type="entry name" value="P-loop containing nucleotide triphosphate hydrolases"/>
    <property type="match status" value="1"/>
</dbReference>
<evidence type="ECO:0000256" key="8">
    <source>
        <dbReference type="ARBA" id="ARBA00022840"/>
    </source>
</evidence>
<dbReference type="GO" id="GO:0051301">
    <property type="term" value="P:cell division"/>
    <property type="evidence" value="ECO:0007669"/>
    <property type="project" value="UniProtKB-KW"/>
</dbReference>
<keyword evidence="5 15" id="KW-0812">Transmembrane</keyword>
<evidence type="ECO:0000256" key="2">
    <source>
        <dbReference type="ARBA" id="ARBA00006474"/>
    </source>
</evidence>
<dbReference type="GO" id="GO:0003677">
    <property type="term" value="F:DNA binding"/>
    <property type="evidence" value="ECO:0007669"/>
    <property type="project" value="UniProtKB-KW"/>
</dbReference>
<organism evidence="17 18">
    <name type="scientific">Giesbergeria anulus</name>
    <dbReference type="NCBI Taxonomy" id="180197"/>
    <lineage>
        <taxon>Bacteria</taxon>
        <taxon>Pseudomonadati</taxon>
        <taxon>Pseudomonadota</taxon>
        <taxon>Betaproteobacteria</taxon>
        <taxon>Burkholderiales</taxon>
        <taxon>Comamonadaceae</taxon>
        <taxon>Giesbergeria</taxon>
    </lineage>
</organism>
<feature type="compositionally biased region" description="Polar residues" evidence="14">
    <location>
        <begin position="1"/>
        <end position="19"/>
    </location>
</feature>
<evidence type="ECO:0000256" key="12">
    <source>
        <dbReference type="ARBA" id="ARBA00023306"/>
    </source>
</evidence>
<evidence type="ECO:0000256" key="4">
    <source>
        <dbReference type="ARBA" id="ARBA00022618"/>
    </source>
</evidence>
<dbReference type="Pfam" id="PF13491">
    <property type="entry name" value="FtsK_4TM"/>
    <property type="match status" value="1"/>
</dbReference>
<evidence type="ECO:0000313" key="18">
    <source>
        <dbReference type="Proteomes" id="UP000199766"/>
    </source>
</evidence>
<feature type="transmembrane region" description="Helical" evidence="15">
    <location>
        <begin position="132"/>
        <end position="152"/>
    </location>
</feature>
<comment type="similarity">
    <text evidence="2">Belongs to the FtsK/SpoIIIE/SftA family.</text>
</comment>
<evidence type="ECO:0000256" key="6">
    <source>
        <dbReference type="ARBA" id="ARBA00022741"/>
    </source>
</evidence>
<keyword evidence="11 15" id="KW-0472">Membrane</keyword>
<accession>A0A1H9DQ05</accession>
<dbReference type="InterPro" id="IPR050206">
    <property type="entry name" value="FtsK/SpoIIIE/SftA"/>
</dbReference>
<gene>
    <name evidence="17" type="ORF">SAMN02982919_00099</name>
</gene>
<reference evidence="17 18" key="1">
    <citation type="submission" date="2016-10" db="EMBL/GenBank/DDBJ databases">
        <authorList>
            <person name="de Groot N.N."/>
        </authorList>
    </citation>
    <scope>NUCLEOTIDE SEQUENCE [LARGE SCALE GENOMIC DNA]</scope>
    <source>
        <strain evidence="17 18">ATCC 35958</strain>
    </source>
</reference>
<evidence type="ECO:0000256" key="5">
    <source>
        <dbReference type="ARBA" id="ARBA00022692"/>
    </source>
</evidence>
<evidence type="ECO:0000256" key="15">
    <source>
        <dbReference type="SAM" id="Phobius"/>
    </source>
</evidence>
<keyword evidence="3" id="KW-1003">Cell membrane</keyword>
<dbReference type="Gene3D" id="3.30.980.40">
    <property type="match status" value="1"/>
</dbReference>
<feature type="binding site" evidence="13">
    <location>
        <begin position="465"/>
        <end position="472"/>
    </location>
    <ligand>
        <name>ATP</name>
        <dbReference type="ChEBI" id="CHEBI:30616"/>
    </ligand>
</feature>
<proteinExistence type="inferred from homology"/>
<name>A0A1H9DQ05_9BURK</name>
<evidence type="ECO:0000256" key="14">
    <source>
        <dbReference type="SAM" id="MobiDB-lite"/>
    </source>
</evidence>
<feature type="transmembrane region" description="Helical" evidence="15">
    <location>
        <begin position="164"/>
        <end position="184"/>
    </location>
</feature>
<dbReference type="GO" id="GO:0005886">
    <property type="term" value="C:plasma membrane"/>
    <property type="evidence" value="ECO:0007669"/>
    <property type="project" value="UniProtKB-SubCell"/>
</dbReference>
<dbReference type="GO" id="GO:0005524">
    <property type="term" value="F:ATP binding"/>
    <property type="evidence" value="ECO:0007669"/>
    <property type="project" value="UniProtKB-UniRule"/>
</dbReference>
<dbReference type="InterPro" id="IPR025199">
    <property type="entry name" value="FtsK_4TM"/>
</dbReference>
<evidence type="ECO:0000259" key="16">
    <source>
        <dbReference type="PROSITE" id="PS50901"/>
    </source>
</evidence>
<keyword evidence="9 15" id="KW-1133">Transmembrane helix</keyword>
<evidence type="ECO:0000256" key="9">
    <source>
        <dbReference type="ARBA" id="ARBA00022989"/>
    </source>
</evidence>
<evidence type="ECO:0000256" key="11">
    <source>
        <dbReference type="ARBA" id="ARBA00023136"/>
    </source>
</evidence>
<dbReference type="Proteomes" id="UP000199766">
    <property type="component" value="Unassembled WGS sequence"/>
</dbReference>
<dbReference type="Pfam" id="PF17854">
    <property type="entry name" value="FtsK_alpha"/>
    <property type="match status" value="1"/>
</dbReference>
<keyword evidence="12" id="KW-0131">Cell cycle</keyword>
<feature type="domain" description="FtsK" evidence="16">
    <location>
        <begin position="448"/>
        <end position="657"/>
    </location>
</feature>
<dbReference type="PROSITE" id="PS50901">
    <property type="entry name" value="FTSK"/>
    <property type="match status" value="1"/>
</dbReference>
<dbReference type="InterPro" id="IPR002543">
    <property type="entry name" value="FtsK_dom"/>
</dbReference>
<evidence type="ECO:0000256" key="13">
    <source>
        <dbReference type="PROSITE-ProRule" id="PRU00289"/>
    </source>
</evidence>
<dbReference type="EMBL" id="FOGD01000001">
    <property type="protein sequence ID" value="SEQ15584.1"/>
    <property type="molecule type" value="Genomic_DNA"/>
</dbReference>
<keyword evidence="6 13" id="KW-0547">Nucleotide-binding</keyword>
<keyword evidence="10" id="KW-0238">DNA-binding</keyword>
<evidence type="ECO:0000256" key="1">
    <source>
        <dbReference type="ARBA" id="ARBA00004651"/>
    </source>
</evidence>
<dbReference type="PANTHER" id="PTHR22683">
    <property type="entry name" value="SPORULATION PROTEIN RELATED"/>
    <property type="match status" value="1"/>
</dbReference>
<evidence type="ECO:0000256" key="3">
    <source>
        <dbReference type="ARBA" id="ARBA00022475"/>
    </source>
</evidence>
<dbReference type="SUPFAM" id="SSF52540">
    <property type="entry name" value="P-loop containing nucleoside triphosphate hydrolases"/>
    <property type="match status" value="1"/>
</dbReference>
<dbReference type="GO" id="GO:0007059">
    <property type="term" value="P:chromosome segregation"/>
    <property type="evidence" value="ECO:0007669"/>
    <property type="project" value="UniProtKB-KW"/>
</dbReference>
<evidence type="ECO:0000256" key="10">
    <source>
        <dbReference type="ARBA" id="ARBA00023125"/>
    </source>
</evidence>
<feature type="transmembrane region" description="Helical" evidence="15">
    <location>
        <begin position="191"/>
        <end position="209"/>
    </location>
</feature>
<feature type="region of interest" description="Disordered" evidence="14">
    <location>
        <begin position="314"/>
        <end position="334"/>
    </location>
</feature>
<dbReference type="InterPro" id="IPR027417">
    <property type="entry name" value="P-loop_NTPase"/>
</dbReference>
<feature type="region of interest" description="Disordered" evidence="14">
    <location>
        <begin position="1"/>
        <end position="21"/>
    </location>
</feature>